<keyword evidence="1" id="KW-1133">Transmembrane helix</keyword>
<feature type="transmembrane region" description="Helical" evidence="1">
    <location>
        <begin position="41"/>
        <end position="65"/>
    </location>
</feature>
<evidence type="ECO:0000313" key="2">
    <source>
        <dbReference type="EMBL" id="QCY48114.1"/>
    </source>
</evidence>
<feature type="transmembrane region" description="Helical" evidence="1">
    <location>
        <begin position="12"/>
        <end position="35"/>
    </location>
</feature>
<dbReference type="EMBL" id="CP034412">
    <property type="protein sequence ID" value="QCY48114.1"/>
    <property type="molecule type" value="Genomic_DNA"/>
</dbReference>
<gene>
    <name evidence="2" type="ORF">GcLGCM259_2407</name>
</gene>
<dbReference type="KEGG" id="gcr:GcLGCM259_2407"/>
<name>A0A5B7WXY0_9MICC</name>
<dbReference type="AlphaFoldDB" id="A0A5B7WXY0"/>
<evidence type="ECO:0000256" key="1">
    <source>
        <dbReference type="SAM" id="Phobius"/>
    </source>
</evidence>
<protein>
    <recommendedName>
        <fullName evidence="4">DUF1049 domain-containing protein</fullName>
    </recommendedName>
</protein>
<keyword evidence="1" id="KW-0812">Transmembrane</keyword>
<sequence>MQEQKPHWIQRITIKQWSAAALTVIALVFILQNLYRVRVQLLFFHTSAPLWAVMLGTLVVGYLIGRFSTRR</sequence>
<evidence type="ECO:0000313" key="3">
    <source>
        <dbReference type="Proteomes" id="UP000307000"/>
    </source>
</evidence>
<organism evidence="2 3">
    <name type="scientific">Glutamicibacter creatinolyticus</name>
    <dbReference type="NCBI Taxonomy" id="162496"/>
    <lineage>
        <taxon>Bacteria</taxon>
        <taxon>Bacillati</taxon>
        <taxon>Actinomycetota</taxon>
        <taxon>Actinomycetes</taxon>
        <taxon>Micrococcales</taxon>
        <taxon>Micrococcaceae</taxon>
        <taxon>Glutamicibacter</taxon>
    </lineage>
</organism>
<reference evidence="2 3" key="1">
    <citation type="submission" date="2018-12" db="EMBL/GenBank/DDBJ databases">
        <title>Complete Genome Sequence of Glutamicibacter creatinolyticus strain LGCM259,isolated from an abscess of a 12-year-old mare in Italy.</title>
        <authorList>
            <person name="Santos R.G."/>
            <person name="Silva A.L."/>
            <person name="Seyffert N."/>
            <person name="Castro T.L.P."/>
            <person name="Attili A.R."/>
            <person name="Rifici C."/>
            <person name="Mazzullo G."/>
            <person name="Brenig B."/>
            <person name="Venanzi F."/>
            <person name="Azevedo V."/>
        </authorList>
    </citation>
    <scope>NUCLEOTIDE SEQUENCE [LARGE SCALE GENOMIC DNA]</scope>
    <source>
        <strain evidence="2 3">LGCM 259</strain>
    </source>
</reference>
<evidence type="ECO:0008006" key="4">
    <source>
        <dbReference type="Google" id="ProtNLM"/>
    </source>
</evidence>
<accession>A0A5B7WXY0</accession>
<keyword evidence="1" id="KW-0472">Membrane</keyword>
<proteinExistence type="predicted"/>
<dbReference type="Proteomes" id="UP000307000">
    <property type="component" value="Chromosome"/>
</dbReference>
<keyword evidence="3" id="KW-1185">Reference proteome</keyword>
<dbReference type="RefSeq" id="WP_138926776.1">
    <property type="nucleotide sequence ID" value="NZ_CP034412.1"/>
</dbReference>